<gene>
    <name evidence="1" type="ORF">CDAR_119041</name>
</gene>
<reference evidence="1 2" key="1">
    <citation type="submission" date="2021-06" db="EMBL/GenBank/DDBJ databases">
        <title>Caerostris darwini draft genome.</title>
        <authorList>
            <person name="Kono N."/>
            <person name="Arakawa K."/>
        </authorList>
    </citation>
    <scope>NUCLEOTIDE SEQUENCE [LARGE SCALE GENOMIC DNA]</scope>
</reference>
<dbReference type="EMBL" id="BPLQ01012712">
    <property type="protein sequence ID" value="GIY67235.1"/>
    <property type="molecule type" value="Genomic_DNA"/>
</dbReference>
<accession>A0AAV4VB79</accession>
<keyword evidence="2" id="KW-1185">Reference proteome</keyword>
<dbReference type="AlphaFoldDB" id="A0AAV4VB79"/>
<name>A0AAV4VB79_9ARAC</name>
<evidence type="ECO:0000313" key="2">
    <source>
        <dbReference type="Proteomes" id="UP001054837"/>
    </source>
</evidence>
<dbReference type="Proteomes" id="UP001054837">
    <property type="component" value="Unassembled WGS sequence"/>
</dbReference>
<proteinExistence type="predicted"/>
<protein>
    <submittedName>
        <fullName evidence="1">Uncharacterized protein</fullName>
    </submittedName>
</protein>
<organism evidence="1 2">
    <name type="scientific">Caerostris darwini</name>
    <dbReference type="NCBI Taxonomy" id="1538125"/>
    <lineage>
        <taxon>Eukaryota</taxon>
        <taxon>Metazoa</taxon>
        <taxon>Ecdysozoa</taxon>
        <taxon>Arthropoda</taxon>
        <taxon>Chelicerata</taxon>
        <taxon>Arachnida</taxon>
        <taxon>Araneae</taxon>
        <taxon>Araneomorphae</taxon>
        <taxon>Entelegynae</taxon>
        <taxon>Araneoidea</taxon>
        <taxon>Araneidae</taxon>
        <taxon>Caerostris</taxon>
    </lineage>
</organism>
<sequence length="100" mass="11550">MFDCTRTLSLPESNCFPCSHGHYTVALFSSNCVLRKLEFHDLKWNKGEGGDFVPVPSSDQTKVFVPPHFCAIDSLLCRRQSSQLQRGRRVGEKRYMERLR</sequence>
<evidence type="ECO:0000313" key="1">
    <source>
        <dbReference type="EMBL" id="GIY67235.1"/>
    </source>
</evidence>
<comment type="caution">
    <text evidence="1">The sequence shown here is derived from an EMBL/GenBank/DDBJ whole genome shotgun (WGS) entry which is preliminary data.</text>
</comment>